<dbReference type="AlphaFoldDB" id="A0A2V5LTA9"/>
<feature type="compositionally biased region" description="Low complexity" evidence="2">
    <location>
        <begin position="38"/>
        <end position="63"/>
    </location>
</feature>
<feature type="domain" description="HNH nuclease" evidence="3">
    <location>
        <begin position="590"/>
        <end position="642"/>
    </location>
</feature>
<dbReference type="OrthoDB" id="4898965at2"/>
<evidence type="ECO:0000256" key="1">
    <source>
        <dbReference type="ARBA" id="ARBA00023450"/>
    </source>
</evidence>
<sequence>MEATARMPGNPGSTQEGRGAGVRVRRLITLAEALTRSAKAASTTATPGSGTSGAGPTAFTASGEASGAASRDACPPIADGRPTAPLGMDVDSLSDAQAVSWAQELEHLGGFLAALQVQIAGNLAGRVRAGRFDGVKLPGDLLGTSLKLGRSEAARRLRLAERFLPATDEATMVTAPAAQPVTAAAFFGGELSAERALTASRYTEEARHLADAGRITDETACKVEETLTGYARTMDPDSLARVGLRTVNTLDPDGQQPTEGELVAKQGITFRQPRRGLVHFEGWATVPQYEVWMAGTGSAANPRQRTDLNSDLNLVNTGGEDTATTKGSGGGINAGTGSTRAGDDAIPGQMDLDGFLTPGDDLASQDGPGDPDRLRDQDGTGDQAEEEPGGSGGRWPPPGQGPIPDWAQGPRAETQTPAPAEPPAQESRTAQARPPEPDIADNPGVGETPAPWPHLVNGIQVPEPGSDEELPGLDPIDPACTNPVVADRRTRAQKLLDGTIEGIKLAARTGKLPMNGGLKPQLFISTTETELQRRTKCGQPGGIAFLPYSGPQPLALFSTELCDADVTTMILGNGQDILNVGRTQRLFTNAQRKILIARDKGCSFPHCTRTAMTTDAHHITPWADGGETNISNAALLCEVHHHAVHRGFWGVELINGVPWFTPCFKLDPTRTKLRNYYHHGRPDTGD</sequence>
<dbReference type="EMBL" id="QJVD01000015">
    <property type="protein sequence ID" value="PYI66407.1"/>
    <property type="molecule type" value="Genomic_DNA"/>
</dbReference>
<evidence type="ECO:0000313" key="4">
    <source>
        <dbReference type="EMBL" id="PYI66407.1"/>
    </source>
</evidence>
<dbReference type="Proteomes" id="UP000247832">
    <property type="component" value="Unassembled WGS sequence"/>
</dbReference>
<dbReference type="GO" id="GO:0004519">
    <property type="term" value="F:endonuclease activity"/>
    <property type="evidence" value="ECO:0007669"/>
    <property type="project" value="InterPro"/>
</dbReference>
<organism evidence="4 5">
    <name type="scientific">Arthrobacter livingstonensis</name>
    <dbReference type="NCBI Taxonomy" id="670078"/>
    <lineage>
        <taxon>Bacteria</taxon>
        <taxon>Bacillati</taxon>
        <taxon>Actinomycetota</taxon>
        <taxon>Actinomycetes</taxon>
        <taxon>Micrococcales</taxon>
        <taxon>Micrococcaceae</taxon>
        <taxon>Arthrobacter</taxon>
    </lineage>
</organism>
<feature type="compositionally biased region" description="Polar residues" evidence="2">
    <location>
        <begin position="299"/>
        <end position="316"/>
    </location>
</feature>
<evidence type="ECO:0000256" key="2">
    <source>
        <dbReference type="SAM" id="MobiDB-lite"/>
    </source>
</evidence>
<reference evidence="4 5" key="1">
    <citation type="submission" date="2018-05" db="EMBL/GenBank/DDBJ databases">
        <title>Genetic diversity of glacier-inhabiting Cryobacterium bacteria in China and description of Cryobacterium mengkeensis sp. nov. and Arthrobacter glacialis sp. nov.</title>
        <authorList>
            <person name="Liu Q."/>
            <person name="Xin Y.-H."/>
        </authorList>
    </citation>
    <scope>NUCLEOTIDE SEQUENCE [LARGE SCALE GENOMIC DNA]</scope>
    <source>
        <strain evidence="4 5">LI2</strain>
    </source>
</reference>
<evidence type="ECO:0000313" key="5">
    <source>
        <dbReference type="Proteomes" id="UP000247832"/>
    </source>
</evidence>
<gene>
    <name evidence="4" type="ORF">CVV68_14000</name>
</gene>
<feature type="compositionally biased region" description="Low complexity" evidence="2">
    <location>
        <begin position="412"/>
        <end position="426"/>
    </location>
</feature>
<dbReference type="InterPro" id="IPR003615">
    <property type="entry name" value="HNH_nuc"/>
</dbReference>
<dbReference type="RefSeq" id="WP_110501625.1">
    <property type="nucleotide sequence ID" value="NZ_QJVD01000015.1"/>
</dbReference>
<dbReference type="Pfam" id="PF02720">
    <property type="entry name" value="DUF222"/>
    <property type="match status" value="2"/>
</dbReference>
<proteinExistence type="inferred from homology"/>
<protein>
    <recommendedName>
        <fullName evidence="3">HNH nuclease domain-containing protein</fullName>
    </recommendedName>
</protein>
<feature type="region of interest" description="Disordered" evidence="2">
    <location>
        <begin position="299"/>
        <end position="466"/>
    </location>
</feature>
<accession>A0A2V5LTA9</accession>
<comment type="caution">
    <text evidence="4">The sequence shown here is derived from an EMBL/GenBank/DDBJ whole genome shotgun (WGS) entry which is preliminary data.</text>
</comment>
<feature type="region of interest" description="Disordered" evidence="2">
    <location>
        <begin position="38"/>
        <end position="89"/>
    </location>
</feature>
<dbReference type="InterPro" id="IPR002711">
    <property type="entry name" value="HNH"/>
</dbReference>
<name>A0A2V5LTA9_9MICC</name>
<dbReference type="GO" id="GO:0008270">
    <property type="term" value="F:zinc ion binding"/>
    <property type="evidence" value="ECO:0007669"/>
    <property type="project" value="InterPro"/>
</dbReference>
<feature type="region of interest" description="Disordered" evidence="2">
    <location>
        <begin position="1"/>
        <end position="22"/>
    </location>
</feature>
<dbReference type="CDD" id="cd00085">
    <property type="entry name" value="HNHc"/>
    <property type="match status" value="1"/>
</dbReference>
<dbReference type="GO" id="GO:0003676">
    <property type="term" value="F:nucleic acid binding"/>
    <property type="evidence" value="ECO:0007669"/>
    <property type="project" value="InterPro"/>
</dbReference>
<dbReference type="SMART" id="SM00507">
    <property type="entry name" value="HNHc"/>
    <property type="match status" value="1"/>
</dbReference>
<dbReference type="InterPro" id="IPR003870">
    <property type="entry name" value="DUF222"/>
</dbReference>
<keyword evidence="5" id="KW-1185">Reference proteome</keyword>
<evidence type="ECO:0000259" key="3">
    <source>
        <dbReference type="SMART" id="SM00507"/>
    </source>
</evidence>
<comment type="similarity">
    <text evidence="1">Belongs to the Rv1128c/1148c/1588c/1702c/1945/3466 family.</text>
</comment>
<dbReference type="Pfam" id="PF01844">
    <property type="entry name" value="HNH"/>
    <property type="match status" value="1"/>
</dbReference>